<accession>A0ABQ9WGS2</accession>
<dbReference type="EMBL" id="JASSZA010000001">
    <property type="protein sequence ID" value="KAK2120853.1"/>
    <property type="molecule type" value="Genomic_DNA"/>
</dbReference>
<sequence>MLEETQVQRGYPGLFQSRGEVASGHRHFATVSVHEYRLSSWLGQQEDTHRIVLYQADGSLTPWTQRCVRQADCILIVGLGDQEPTVGEVSVGRASGAGESPIFRTFCFPFPWSEILHEFRKGQIIRAKTQIPATRVLKTCHDMTSGSSNTEWGRCPTRPLVKLEPLATFCTSTFSSCECLTLCPCILSQQEQPCAGTFRTPAGRAPVCISSLLCSLLCSHHKPAWANPGAAKNSSSLMYVPVLQVCLQNTSFEKVAACVYEALLEKQKEEALPPAVLTLGGTQPADPGWDSCPWSFSSPKTDPAKAKVLPSGPLCWPSAQRQVGSAFQLERMLESTAVRAQKQLVLLHREEGPAPARTVEWLNMRSWCSGHLHLCCPRRVFSRRSLPKLVRLGERDCLPTAPGLFPRRSEVLFTFPT</sequence>
<feature type="domain" description="Lysophospholipase NTE1-like P-loop" evidence="1">
    <location>
        <begin position="32"/>
        <end position="88"/>
    </location>
</feature>
<evidence type="ECO:0000313" key="3">
    <source>
        <dbReference type="Proteomes" id="UP001266305"/>
    </source>
</evidence>
<organism evidence="2 3">
    <name type="scientific">Saguinus oedipus</name>
    <name type="common">Cotton-top tamarin</name>
    <name type="synonym">Oedipomidas oedipus</name>
    <dbReference type="NCBI Taxonomy" id="9490"/>
    <lineage>
        <taxon>Eukaryota</taxon>
        <taxon>Metazoa</taxon>
        <taxon>Chordata</taxon>
        <taxon>Craniata</taxon>
        <taxon>Vertebrata</taxon>
        <taxon>Euteleostomi</taxon>
        <taxon>Mammalia</taxon>
        <taxon>Eutheria</taxon>
        <taxon>Euarchontoglires</taxon>
        <taxon>Primates</taxon>
        <taxon>Haplorrhini</taxon>
        <taxon>Platyrrhini</taxon>
        <taxon>Cebidae</taxon>
        <taxon>Callitrichinae</taxon>
        <taxon>Saguinus</taxon>
    </lineage>
</organism>
<feature type="domain" description="Lysophospholipase NTE1-like P-loop" evidence="1">
    <location>
        <begin position="328"/>
        <end position="392"/>
    </location>
</feature>
<dbReference type="InterPro" id="IPR056556">
    <property type="entry name" value="NTE1_P-loop_dom"/>
</dbReference>
<reference evidence="2 3" key="1">
    <citation type="submission" date="2023-05" db="EMBL/GenBank/DDBJ databases">
        <title>B98-5 Cell Line De Novo Hybrid Assembly: An Optical Mapping Approach.</title>
        <authorList>
            <person name="Kananen K."/>
            <person name="Auerbach J.A."/>
            <person name="Kautto E."/>
            <person name="Blachly J.S."/>
        </authorList>
    </citation>
    <scope>NUCLEOTIDE SEQUENCE [LARGE SCALE GENOMIC DNA]</scope>
    <source>
        <strain evidence="2">B95-8</strain>
        <tissue evidence="2">Cell line</tissue>
    </source>
</reference>
<evidence type="ECO:0000313" key="2">
    <source>
        <dbReference type="EMBL" id="KAK2120853.1"/>
    </source>
</evidence>
<gene>
    <name evidence="2" type="ORF">P7K49_002239</name>
</gene>
<name>A0ABQ9WGS2_SAGOE</name>
<comment type="caution">
    <text evidence="2">The sequence shown here is derived from an EMBL/GenBank/DDBJ whole genome shotgun (WGS) entry which is preliminary data.</text>
</comment>
<dbReference type="Proteomes" id="UP001266305">
    <property type="component" value="Unassembled WGS sequence"/>
</dbReference>
<evidence type="ECO:0000259" key="1">
    <source>
        <dbReference type="Pfam" id="PF24179"/>
    </source>
</evidence>
<dbReference type="Pfam" id="PF24179">
    <property type="entry name" value="NTE_Ploop"/>
    <property type="match status" value="2"/>
</dbReference>
<protein>
    <recommendedName>
        <fullName evidence="1">Lysophospholipase NTE1-like P-loop domain-containing protein</fullName>
    </recommendedName>
</protein>
<proteinExistence type="predicted"/>
<keyword evidence="3" id="KW-1185">Reference proteome</keyword>